<reference evidence="1" key="2">
    <citation type="journal article" date="2015" name="Data Brief">
        <title>Shoot transcriptome of the giant reed, Arundo donax.</title>
        <authorList>
            <person name="Barrero R.A."/>
            <person name="Guerrero F.D."/>
            <person name="Moolhuijzen P."/>
            <person name="Goolsby J.A."/>
            <person name="Tidwell J."/>
            <person name="Bellgard S.E."/>
            <person name="Bellgard M.I."/>
        </authorList>
    </citation>
    <scope>NUCLEOTIDE SEQUENCE</scope>
    <source>
        <tissue evidence="1">Shoot tissue taken approximately 20 cm above the soil surface</tissue>
    </source>
</reference>
<dbReference type="AlphaFoldDB" id="A0A0A8Y5S7"/>
<organism evidence="1">
    <name type="scientific">Arundo donax</name>
    <name type="common">Giant reed</name>
    <name type="synonym">Donax arundinaceus</name>
    <dbReference type="NCBI Taxonomy" id="35708"/>
    <lineage>
        <taxon>Eukaryota</taxon>
        <taxon>Viridiplantae</taxon>
        <taxon>Streptophyta</taxon>
        <taxon>Embryophyta</taxon>
        <taxon>Tracheophyta</taxon>
        <taxon>Spermatophyta</taxon>
        <taxon>Magnoliopsida</taxon>
        <taxon>Liliopsida</taxon>
        <taxon>Poales</taxon>
        <taxon>Poaceae</taxon>
        <taxon>PACMAD clade</taxon>
        <taxon>Arundinoideae</taxon>
        <taxon>Arundineae</taxon>
        <taxon>Arundo</taxon>
    </lineage>
</organism>
<proteinExistence type="predicted"/>
<dbReference type="EMBL" id="GBRH01278563">
    <property type="protein sequence ID" value="JAD19332.1"/>
    <property type="molecule type" value="Transcribed_RNA"/>
</dbReference>
<reference evidence="1" key="1">
    <citation type="submission" date="2014-09" db="EMBL/GenBank/DDBJ databases">
        <authorList>
            <person name="Magalhaes I.L.F."/>
            <person name="Oliveira U."/>
            <person name="Santos F.R."/>
            <person name="Vidigal T.H.D.A."/>
            <person name="Brescovit A.D."/>
            <person name="Santos A.J."/>
        </authorList>
    </citation>
    <scope>NUCLEOTIDE SEQUENCE</scope>
    <source>
        <tissue evidence="1">Shoot tissue taken approximately 20 cm above the soil surface</tissue>
    </source>
</reference>
<evidence type="ECO:0000313" key="1">
    <source>
        <dbReference type="EMBL" id="JAD19332.1"/>
    </source>
</evidence>
<accession>A0A0A8Y5S7</accession>
<name>A0A0A8Y5S7_ARUDO</name>
<protein>
    <submittedName>
        <fullName evidence="1">Uncharacterized protein</fullName>
    </submittedName>
</protein>
<sequence>MHTSNAILHVLILSSCDDFIHSKLLDVLVGF</sequence>